<protein>
    <submittedName>
        <fullName evidence="5">Uncharacterized oxidoreductase C513.07</fullName>
    </submittedName>
</protein>
<dbReference type="AlphaFoldDB" id="A0A8H3S209"/>
<keyword evidence="3" id="KW-0812">Transmembrane</keyword>
<dbReference type="Pfam" id="PF01370">
    <property type="entry name" value="Epimerase"/>
    <property type="match status" value="1"/>
</dbReference>
<dbReference type="InterPro" id="IPR050425">
    <property type="entry name" value="NAD(P)_dehydrat-like"/>
</dbReference>
<comment type="similarity">
    <text evidence="2">Belongs to the NAD(P)-dependent epimerase/dehydratase family. Dihydroflavonol-4-reductase subfamily.</text>
</comment>
<comment type="caution">
    <text evidence="5">The sequence shown here is derived from an EMBL/GenBank/DDBJ whole genome shotgun (WGS) entry which is preliminary data.</text>
</comment>
<feature type="domain" description="NAD-dependent epimerase/dehydratase" evidence="4">
    <location>
        <begin position="6"/>
        <end position="260"/>
    </location>
</feature>
<evidence type="ECO:0000256" key="1">
    <source>
        <dbReference type="ARBA" id="ARBA00023002"/>
    </source>
</evidence>
<evidence type="ECO:0000313" key="6">
    <source>
        <dbReference type="Proteomes" id="UP000465221"/>
    </source>
</evidence>
<keyword evidence="1" id="KW-0560">Oxidoreductase</keyword>
<evidence type="ECO:0000256" key="2">
    <source>
        <dbReference type="ARBA" id="ARBA00023445"/>
    </source>
</evidence>
<proteinExistence type="inferred from homology"/>
<reference evidence="5 6" key="1">
    <citation type="submission" date="2020-01" db="EMBL/GenBank/DDBJ databases">
        <title>Draft genome sequence of Aspergillus udagawae IFM 46972.</title>
        <authorList>
            <person name="Takahashi H."/>
            <person name="Yaguchi T."/>
        </authorList>
    </citation>
    <scope>NUCLEOTIDE SEQUENCE [LARGE SCALE GENOMIC DNA]</scope>
    <source>
        <strain evidence="5 6">IFM 46972</strain>
    </source>
</reference>
<organism evidence="5 6">
    <name type="scientific">Aspergillus udagawae</name>
    <dbReference type="NCBI Taxonomy" id="91492"/>
    <lineage>
        <taxon>Eukaryota</taxon>
        <taxon>Fungi</taxon>
        <taxon>Dikarya</taxon>
        <taxon>Ascomycota</taxon>
        <taxon>Pezizomycotina</taxon>
        <taxon>Eurotiomycetes</taxon>
        <taxon>Eurotiomycetidae</taxon>
        <taxon>Eurotiales</taxon>
        <taxon>Aspergillaceae</taxon>
        <taxon>Aspergillus</taxon>
        <taxon>Aspergillus subgen. Fumigati</taxon>
    </lineage>
</organism>
<dbReference type="SUPFAM" id="SSF51735">
    <property type="entry name" value="NAD(P)-binding Rossmann-fold domains"/>
    <property type="match status" value="1"/>
</dbReference>
<keyword evidence="3" id="KW-0472">Membrane</keyword>
<dbReference type="EMBL" id="BLKC01000066">
    <property type="protein sequence ID" value="GFF46611.1"/>
    <property type="molecule type" value="Genomic_DNA"/>
</dbReference>
<dbReference type="GO" id="GO:0016616">
    <property type="term" value="F:oxidoreductase activity, acting on the CH-OH group of donors, NAD or NADP as acceptor"/>
    <property type="evidence" value="ECO:0007669"/>
    <property type="project" value="TreeGrafter"/>
</dbReference>
<evidence type="ECO:0000313" key="5">
    <source>
        <dbReference type="EMBL" id="GFF46611.1"/>
    </source>
</evidence>
<dbReference type="InterPro" id="IPR001509">
    <property type="entry name" value="Epimerase_deHydtase"/>
</dbReference>
<feature type="transmembrane region" description="Helical" evidence="3">
    <location>
        <begin position="6"/>
        <end position="28"/>
    </location>
</feature>
<dbReference type="Proteomes" id="UP000465221">
    <property type="component" value="Unassembled WGS sequence"/>
</dbReference>
<dbReference type="InterPro" id="IPR036291">
    <property type="entry name" value="NAD(P)-bd_dom_sf"/>
</dbReference>
<name>A0A8H3S209_9EURO</name>
<gene>
    <name evidence="5" type="ORF">IFM46972_08086</name>
</gene>
<evidence type="ECO:0000256" key="3">
    <source>
        <dbReference type="SAM" id="Phobius"/>
    </source>
</evidence>
<dbReference type="Gene3D" id="3.40.50.720">
    <property type="entry name" value="NAD(P)-binding Rossmann-like Domain"/>
    <property type="match status" value="1"/>
</dbReference>
<sequence length="337" mass="35655">MSAKFIFVTGASGFVGCATALVALKAGYRLRLSVRKEAQIDRIKSVLSPYLSQLDFVVLSDITRASSFSGHLDGVDYVLHIASPLPAGTNKDDYFPGAVDGTTAILSEAAKVSSIKRVVITSSIAALMPLGGPPSDHPVSEHVEAWDTTISPDLPAFDPSSNPHPMVLYQASKLLALQAAESFVATHHPSFDMVTIHPSLVCGPNILQSSAAEVGGSSGMLFSAIMTGAAPADPVALTLVHIQDVAEAHVRALSLGVPAGRYLISSPGGTHWSDIVAILKGKFPDVHWKLSGETEGQGWVVDTTKAEEGLGLKPRGLEEIVRDTVDFQLRLIKETEN</sequence>
<dbReference type="PANTHER" id="PTHR10366:SF812">
    <property type="entry name" value="VPS9 DOMAIN-CONTAINING PROTEIN"/>
    <property type="match status" value="1"/>
</dbReference>
<dbReference type="PANTHER" id="PTHR10366">
    <property type="entry name" value="NAD DEPENDENT EPIMERASE/DEHYDRATASE"/>
    <property type="match status" value="1"/>
</dbReference>
<evidence type="ECO:0000259" key="4">
    <source>
        <dbReference type="Pfam" id="PF01370"/>
    </source>
</evidence>
<accession>A0A8H3S209</accession>
<keyword evidence="3" id="KW-1133">Transmembrane helix</keyword>
<dbReference type="PROSITE" id="PS51257">
    <property type="entry name" value="PROKAR_LIPOPROTEIN"/>
    <property type="match status" value="1"/>
</dbReference>